<comment type="function">
    <text evidence="5">Catalyzes the reduction of dTDP-6-deoxy-L-lyxo-4-hexulose to yield dTDP-L-rhamnose.</text>
</comment>
<evidence type="ECO:0000256" key="4">
    <source>
        <dbReference type="PIRSR" id="PIRSR600888-3"/>
    </source>
</evidence>
<dbReference type="InterPro" id="IPR000888">
    <property type="entry name" value="RmlC-like"/>
</dbReference>
<dbReference type="EMBL" id="PPCV01000002">
    <property type="protein sequence ID" value="RXW32932.1"/>
    <property type="molecule type" value="Genomic_DNA"/>
</dbReference>
<dbReference type="OrthoDB" id="9803892at2"/>
<dbReference type="Proteomes" id="UP000290624">
    <property type="component" value="Unassembled WGS sequence"/>
</dbReference>
<dbReference type="GO" id="GO:0019305">
    <property type="term" value="P:dTDP-rhamnose biosynthetic process"/>
    <property type="evidence" value="ECO:0007669"/>
    <property type="project" value="UniProtKB-UniPathway"/>
</dbReference>
<comment type="similarity">
    <text evidence="1">Belongs to the dTDP-4-dehydrorhamnose 3,5-epimerase family.</text>
</comment>
<reference evidence="7 8" key="1">
    <citation type="submission" date="2018-01" db="EMBL/GenBank/DDBJ databases">
        <title>Lactibacter flavus gen. nov., sp. nov., a novel bacterium of the family Propionibacteriaceae isolated from raw milk and dairy products.</title>
        <authorList>
            <person name="Wenning M."/>
            <person name="Breitenwieser F."/>
            <person name="Huptas C."/>
            <person name="von Neubeck M."/>
            <person name="Busse H.-J."/>
            <person name="Scherer S."/>
        </authorList>
    </citation>
    <scope>NUCLEOTIDE SEQUENCE [LARGE SCALE GENOMIC DNA]</scope>
    <source>
        <strain evidence="7 8">VG341</strain>
    </source>
</reference>
<evidence type="ECO:0000256" key="5">
    <source>
        <dbReference type="RuleBase" id="RU364082"/>
    </source>
</evidence>
<dbReference type="InterPro" id="IPR029903">
    <property type="entry name" value="RmlD-like-bd"/>
</dbReference>
<dbReference type="InterPro" id="IPR036291">
    <property type="entry name" value="NAD(P)-bd_dom_sf"/>
</dbReference>
<dbReference type="PANTHER" id="PTHR10491:SF4">
    <property type="entry name" value="METHIONINE ADENOSYLTRANSFERASE 2 SUBUNIT BETA"/>
    <property type="match status" value="1"/>
</dbReference>
<gene>
    <name evidence="7" type="ORF">C1706_03375</name>
</gene>
<dbReference type="InterPro" id="IPR011051">
    <property type="entry name" value="RmlC_Cupin_sf"/>
</dbReference>
<dbReference type="EC" id="1.1.1.133" evidence="5"/>
<evidence type="ECO:0000313" key="8">
    <source>
        <dbReference type="Proteomes" id="UP000290624"/>
    </source>
</evidence>
<dbReference type="RefSeq" id="WP_129457833.1">
    <property type="nucleotide sequence ID" value="NZ_PPCV01000002.1"/>
</dbReference>
<protein>
    <recommendedName>
        <fullName evidence="5">dTDP-4-dehydrorhamnose reductase</fullName>
        <ecNumber evidence="5">1.1.1.133</ecNumber>
    </recommendedName>
</protein>
<dbReference type="InterPro" id="IPR005913">
    <property type="entry name" value="dTDP_dehydrorham_reduct"/>
</dbReference>
<proteinExistence type="inferred from homology"/>
<accession>A0A4Q2EJR2</accession>
<dbReference type="Pfam" id="PF04321">
    <property type="entry name" value="RmlD_sub_bind"/>
    <property type="match status" value="1"/>
</dbReference>
<evidence type="ECO:0000313" key="7">
    <source>
        <dbReference type="EMBL" id="RXW32932.1"/>
    </source>
</evidence>
<dbReference type="CDD" id="cd00438">
    <property type="entry name" value="cupin_RmlC"/>
    <property type="match status" value="1"/>
</dbReference>
<dbReference type="Gene3D" id="3.40.50.720">
    <property type="entry name" value="NAD(P)-binding Rossmann-like Domain"/>
    <property type="match status" value="1"/>
</dbReference>
<evidence type="ECO:0000256" key="3">
    <source>
        <dbReference type="PIRSR" id="PIRSR600888-1"/>
    </source>
</evidence>
<keyword evidence="5" id="KW-0521">NADP</keyword>
<feature type="active site" description="Proton acceptor" evidence="3">
    <location>
        <position position="67"/>
    </location>
</feature>
<feature type="site" description="Participates in a stacking interaction with the thymidine ring of dTDP-4-oxo-6-deoxyglucose" evidence="4">
    <location>
        <position position="136"/>
    </location>
</feature>
<evidence type="ECO:0000256" key="2">
    <source>
        <dbReference type="ARBA" id="ARBA00010944"/>
    </source>
</evidence>
<evidence type="ECO:0000256" key="1">
    <source>
        <dbReference type="ARBA" id="ARBA00010154"/>
    </source>
</evidence>
<dbReference type="SUPFAM" id="SSF51735">
    <property type="entry name" value="NAD(P)-binding Rossmann-fold domains"/>
    <property type="match status" value="1"/>
</dbReference>
<keyword evidence="8" id="KW-1185">Reference proteome</keyword>
<comment type="caution">
    <text evidence="7">The sequence shown here is derived from an EMBL/GenBank/DDBJ whole genome shotgun (WGS) entry which is preliminary data.</text>
</comment>
<evidence type="ECO:0000259" key="6">
    <source>
        <dbReference type="Pfam" id="PF04321"/>
    </source>
</evidence>
<keyword evidence="5" id="KW-0560">Oxidoreductase</keyword>
<comment type="similarity">
    <text evidence="2 5">Belongs to the dTDP-4-dehydrorhamnose reductase family.</text>
</comment>
<dbReference type="UniPathway" id="UPA00124"/>
<dbReference type="InterPro" id="IPR014710">
    <property type="entry name" value="RmlC-like_jellyroll"/>
</dbReference>
<dbReference type="Gene3D" id="3.90.25.10">
    <property type="entry name" value="UDP-galactose 4-epimerase, domain 1"/>
    <property type="match status" value="1"/>
</dbReference>
<dbReference type="GO" id="GO:0008831">
    <property type="term" value="F:dTDP-4-dehydrorhamnose reductase activity"/>
    <property type="evidence" value="ECO:0007669"/>
    <property type="project" value="UniProtKB-EC"/>
</dbReference>
<dbReference type="SUPFAM" id="SSF51182">
    <property type="entry name" value="RmlC-like cupins"/>
    <property type="match status" value="1"/>
</dbReference>
<dbReference type="GO" id="GO:0008830">
    <property type="term" value="F:dTDP-4-dehydrorhamnose 3,5-epimerase activity"/>
    <property type="evidence" value="ECO:0007669"/>
    <property type="project" value="InterPro"/>
</dbReference>
<organism evidence="7 8">
    <name type="scientific">Propioniciclava flava</name>
    <dbReference type="NCBI Taxonomy" id="2072026"/>
    <lineage>
        <taxon>Bacteria</taxon>
        <taxon>Bacillati</taxon>
        <taxon>Actinomycetota</taxon>
        <taxon>Actinomycetes</taxon>
        <taxon>Propionibacteriales</taxon>
        <taxon>Propionibacteriaceae</taxon>
        <taxon>Propioniciclava</taxon>
    </lineage>
</organism>
<dbReference type="GO" id="GO:0005829">
    <property type="term" value="C:cytosol"/>
    <property type="evidence" value="ECO:0007669"/>
    <property type="project" value="TreeGrafter"/>
</dbReference>
<feature type="active site" description="Proton donor" evidence="3">
    <location>
        <position position="130"/>
    </location>
</feature>
<dbReference type="Pfam" id="PF00908">
    <property type="entry name" value="dTDP_sugar_isom"/>
    <property type="match status" value="1"/>
</dbReference>
<dbReference type="Gene3D" id="2.60.120.10">
    <property type="entry name" value="Jelly Rolls"/>
    <property type="match status" value="1"/>
</dbReference>
<sequence length="461" mass="49475">MTADLAVHATPIPGLLVIDLPVHGDERGWFKENWQREKMVALGLPDFGPVQNNMSFNAERGVTRGLHAEPWDKLVSLASGRILGAWVDLRPGASFGTPFTLEMGTDQAVFVPRGVANGYQALADNTTYSYLVNDHWSPQARASYTYLNLGDETAAIAWPIPLTEAIISDADAGHPRLAAVTPMQPRTTVILGAHGQLGRALQVLYPDATPLDLADLDLSDAEAVRAYPWQGVGTIINAAAWTAVDAAETPEGRLGAWASNVTAVKNLVDVCRHHRITLVHVSSDYVFDGTRTPHTEDEPFTPLGTYGATKAAGDALVATLPDHYIVRTSWVIGDGRNFVATMRDLAAKGVTPSVVDDQFGRLTFTSTLASGIQHLLTQRPEPGTYNLTNEGPTLSWFAIARRVFEIVGADPEAVSPQSTAEFAAGKTISPRPEHSTLDLSKLAATGFVPPAADALLVDYLA</sequence>
<dbReference type="AlphaFoldDB" id="A0A4Q2EJR2"/>
<feature type="domain" description="RmlD-like substrate binding" evidence="6">
    <location>
        <begin position="188"/>
        <end position="450"/>
    </location>
</feature>
<name>A0A4Q2EJR2_9ACTN</name>
<comment type="pathway">
    <text evidence="5">Carbohydrate biosynthesis; dTDP-L-rhamnose biosynthesis.</text>
</comment>
<dbReference type="PANTHER" id="PTHR10491">
    <property type="entry name" value="DTDP-4-DEHYDRORHAMNOSE REDUCTASE"/>
    <property type="match status" value="1"/>
</dbReference>